<sequence length="606" mass="67746">MSVFRAASGSLALYKVRPARVIQVSDKIDIDLGDGKGKRVRPKDIVILHPGPLNRLEDLVELNGELTEAWELLSGEETNLEELSSLIYGDFTPASAWATWELVAEGLYFEGTPEQIRVRSQAQVAADQQAQEAKAAAEQAWADFMARLERRAIEPQDRERLVEVEKLALGLSENSRILQLLGHQETPVNAHRMLVGVGYWPDDHNPFPRRQQLPCEDPLLDLPELPQETREDLTALPAFAIDDEGSEDPDDALSLEGDRLWVHVADVAALVTADSAIDREARSRAANLYLPEKIVHMLPPQITHRLALGLQPVSPALSIGMRLDEAAQITDVVICKSLVRVTRHTYGEINQRMDDAPFAVMKAITNRFRARRLANGAATIDLPEASVRVHDGEVRIRPLVRMESRDMVTEAMVMAGEAIANYAIEQNIAVPFAIQPAPDKAESTIGLAAMYAYRRKMKPSLSRTQEGAHSGLGLACYTRTTSPLRRYLDLVVHQQLRAHLDGREPLSLQQISERIAVVEPLNGAIRRAERLSNTHWKLIHLKRNPAWQGEAVVVEVDNNKATLLIPEFAMETKLRVRRELVLDTCIRIAVREVDVEDQTAWFRPLG</sequence>
<dbReference type="Proteomes" id="UP000235015">
    <property type="component" value="Unassembled WGS sequence"/>
</dbReference>
<feature type="domain" description="RNB" evidence="1">
    <location>
        <begin position="230"/>
        <end position="502"/>
    </location>
</feature>
<dbReference type="SMART" id="SM00955">
    <property type="entry name" value="RNB"/>
    <property type="match status" value="1"/>
</dbReference>
<dbReference type="Pfam" id="PF18614">
    <property type="entry name" value="RNase_II_C_S1"/>
    <property type="match status" value="1"/>
</dbReference>
<dbReference type="GO" id="GO:0000932">
    <property type="term" value="C:P-body"/>
    <property type="evidence" value="ECO:0007669"/>
    <property type="project" value="TreeGrafter"/>
</dbReference>
<dbReference type="InterPro" id="IPR036388">
    <property type="entry name" value="WH-like_DNA-bd_sf"/>
</dbReference>
<protein>
    <submittedName>
        <fullName evidence="2">Exoribonuclease II</fullName>
    </submittedName>
</protein>
<dbReference type="GO" id="GO:0000175">
    <property type="term" value="F:3'-5'-RNA exonuclease activity"/>
    <property type="evidence" value="ECO:0007669"/>
    <property type="project" value="TreeGrafter"/>
</dbReference>
<gene>
    <name evidence="2" type="ORF">C0630_08990</name>
</gene>
<proteinExistence type="predicted"/>
<dbReference type="PANTHER" id="PTHR23355:SF42">
    <property type="entry name" value="RIBONUCLEASE II, CHLOROPLASTIC_MITOCHONDRIAL"/>
    <property type="match status" value="1"/>
</dbReference>
<dbReference type="Pfam" id="PF23161">
    <property type="entry name" value="HTH_RNase_II"/>
    <property type="match status" value="1"/>
</dbReference>
<dbReference type="InterPro" id="IPR050180">
    <property type="entry name" value="RNR_Ribonuclease"/>
</dbReference>
<dbReference type="AlphaFoldDB" id="A0A2N6CWM7"/>
<dbReference type="InterPro" id="IPR001900">
    <property type="entry name" value="RNase_II/R"/>
</dbReference>
<evidence type="ECO:0000259" key="1">
    <source>
        <dbReference type="SMART" id="SM00955"/>
    </source>
</evidence>
<name>A0A2N6CWM7_9GAMM</name>
<dbReference type="Pfam" id="PF00773">
    <property type="entry name" value="RNB"/>
    <property type="match status" value="1"/>
</dbReference>
<dbReference type="InterPro" id="IPR012340">
    <property type="entry name" value="NA-bd_OB-fold"/>
</dbReference>
<dbReference type="GO" id="GO:0003723">
    <property type="term" value="F:RNA binding"/>
    <property type="evidence" value="ECO:0007669"/>
    <property type="project" value="InterPro"/>
</dbReference>
<dbReference type="SUPFAM" id="SSF50249">
    <property type="entry name" value="Nucleic acid-binding proteins"/>
    <property type="match status" value="2"/>
</dbReference>
<dbReference type="PANTHER" id="PTHR23355">
    <property type="entry name" value="RIBONUCLEASE"/>
    <property type="match status" value="1"/>
</dbReference>
<dbReference type="InterPro" id="IPR040596">
    <property type="entry name" value="RNase_II_C_S1"/>
</dbReference>
<dbReference type="RefSeq" id="WP_273438964.1">
    <property type="nucleotide sequence ID" value="NZ_PKUN01000010.1"/>
</dbReference>
<dbReference type="EMBL" id="PKUN01000010">
    <property type="protein sequence ID" value="PLX61671.1"/>
    <property type="molecule type" value="Genomic_DNA"/>
</dbReference>
<dbReference type="STRING" id="1111735.GCA_000428045_03860"/>
<dbReference type="GO" id="GO:0006402">
    <property type="term" value="P:mRNA catabolic process"/>
    <property type="evidence" value="ECO:0007669"/>
    <property type="project" value="TreeGrafter"/>
</dbReference>
<dbReference type="InterPro" id="IPR056404">
    <property type="entry name" value="HTH_RNase_II"/>
</dbReference>
<comment type="caution">
    <text evidence="2">The sequence shown here is derived from an EMBL/GenBank/DDBJ whole genome shotgun (WGS) entry which is preliminary data.</text>
</comment>
<evidence type="ECO:0000313" key="2">
    <source>
        <dbReference type="EMBL" id="PLX61671.1"/>
    </source>
</evidence>
<evidence type="ECO:0000313" key="3">
    <source>
        <dbReference type="Proteomes" id="UP000235015"/>
    </source>
</evidence>
<dbReference type="Gene3D" id="2.40.50.140">
    <property type="entry name" value="Nucleic acid-binding proteins"/>
    <property type="match status" value="1"/>
</dbReference>
<dbReference type="Gene3D" id="1.10.10.10">
    <property type="entry name" value="Winged helix-like DNA-binding domain superfamily/Winged helix DNA-binding domain"/>
    <property type="match status" value="1"/>
</dbReference>
<organism evidence="2 3">
    <name type="scientific">Sedimenticola selenatireducens</name>
    <dbReference type="NCBI Taxonomy" id="191960"/>
    <lineage>
        <taxon>Bacteria</taxon>
        <taxon>Pseudomonadati</taxon>
        <taxon>Pseudomonadota</taxon>
        <taxon>Gammaproteobacteria</taxon>
        <taxon>Chromatiales</taxon>
        <taxon>Sedimenticolaceae</taxon>
        <taxon>Sedimenticola</taxon>
    </lineage>
</organism>
<accession>A0A2N6CWM7</accession>
<reference evidence="2 3" key="1">
    <citation type="submission" date="2017-11" db="EMBL/GenBank/DDBJ databases">
        <title>Genome-resolved metagenomics identifies genetic mobility, metabolic interactions, and unexpected diversity in perchlorate-reducing communities.</title>
        <authorList>
            <person name="Barnum T.P."/>
            <person name="Figueroa I.A."/>
            <person name="Carlstrom C.I."/>
            <person name="Lucas L.N."/>
            <person name="Engelbrektson A.L."/>
            <person name="Coates J.D."/>
        </authorList>
    </citation>
    <scope>NUCLEOTIDE SEQUENCE [LARGE SCALE GENOMIC DNA]</scope>
    <source>
        <strain evidence="2">BM301</strain>
    </source>
</reference>